<dbReference type="SUPFAM" id="SSF50985">
    <property type="entry name" value="RCC1/BLIP-II"/>
    <property type="match status" value="2"/>
</dbReference>
<dbReference type="PANTHER" id="PTHR22870">
    <property type="entry name" value="REGULATOR OF CHROMOSOME CONDENSATION"/>
    <property type="match status" value="1"/>
</dbReference>
<keyword evidence="5" id="KW-1185">Reference proteome</keyword>
<accession>A0ABY1CT74</accession>
<name>A0ABY1CT74_MYXFU</name>
<dbReference type="Pfam" id="PF25390">
    <property type="entry name" value="WD40_RLD"/>
    <property type="match status" value="1"/>
</dbReference>
<evidence type="ECO:0000313" key="4">
    <source>
        <dbReference type="EMBL" id="SEU37223.1"/>
    </source>
</evidence>
<dbReference type="InterPro" id="IPR009091">
    <property type="entry name" value="RCC1/BLIP-II"/>
</dbReference>
<feature type="region of interest" description="Disordered" evidence="2">
    <location>
        <begin position="1365"/>
        <end position="1387"/>
    </location>
</feature>
<dbReference type="Proteomes" id="UP000183760">
    <property type="component" value="Unassembled WGS sequence"/>
</dbReference>
<dbReference type="RefSeq" id="WP_074958100.1">
    <property type="nucleotide sequence ID" value="NZ_FOIB01000012.1"/>
</dbReference>
<feature type="domain" description="RCC1-like" evidence="3">
    <location>
        <begin position="127"/>
        <end position="374"/>
    </location>
</feature>
<dbReference type="InterPro" id="IPR051210">
    <property type="entry name" value="Ub_ligase/GEF_domain"/>
</dbReference>
<comment type="caution">
    <text evidence="4">The sequence shown here is derived from an EMBL/GenBank/DDBJ whole genome shotgun (WGS) entry which is preliminary data.</text>
</comment>
<evidence type="ECO:0000259" key="3">
    <source>
        <dbReference type="Pfam" id="PF25390"/>
    </source>
</evidence>
<feature type="region of interest" description="Disordered" evidence="2">
    <location>
        <begin position="1224"/>
        <end position="1243"/>
    </location>
</feature>
<keyword evidence="1" id="KW-0677">Repeat</keyword>
<dbReference type="Pfam" id="PF00415">
    <property type="entry name" value="RCC1"/>
    <property type="match status" value="1"/>
</dbReference>
<gene>
    <name evidence="4" type="ORF">SAMN05443572_11219</name>
</gene>
<dbReference type="PRINTS" id="PR00633">
    <property type="entry name" value="RCCNDNSATION"/>
</dbReference>
<organism evidence="4 5">
    <name type="scientific">Myxococcus fulvus</name>
    <dbReference type="NCBI Taxonomy" id="33"/>
    <lineage>
        <taxon>Bacteria</taxon>
        <taxon>Pseudomonadati</taxon>
        <taxon>Myxococcota</taxon>
        <taxon>Myxococcia</taxon>
        <taxon>Myxococcales</taxon>
        <taxon>Cystobacterineae</taxon>
        <taxon>Myxococcaceae</taxon>
        <taxon>Myxococcus</taxon>
    </lineage>
</organism>
<protein>
    <submittedName>
        <fullName evidence="4">Alpha-tubulin suppressor</fullName>
    </submittedName>
</protein>
<dbReference type="InterPro" id="IPR058923">
    <property type="entry name" value="RCC1-like_dom"/>
</dbReference>
<dbReference type="PROSITE" id="PS00626">
    <property type="entry name" value="RCC1_2"/>
    <property type="match status" value="2"/>
</dbReference>
<evidence type="ECO:0000256" key="2">
    <source>
        <dbReference type="SAM" id="MobiDB-lite"/>
    </source>
</evidence>
<dbReference type="EMBL" id="FOIB01000012">
    <property type="protein sequence ID" value="SEU37223.1"/>
    <property type="molecule type" value="Genomic_DNA"/>
</dbReference>
<proteinExistence type="predicted"/>
<dbReference type="PROSITE" id="PS50012">
    <property type="entry name" value="RCC1_3"/>
    <property type="match status" value="6"/>
</dbReference>
<evidence type="ECO:0000313" key="5">
    <source>
        <dbReference type="Proteomes" id="UP000183760"/>
    </source>
</evidence>
<dbReference type="Pfam" id="PF11617">
    <property type="entry name" value="Cu-binding_MopE"/>
    <property type="match status" value="15"/>
</dbReference>
<sequence>MSDNGSETTTATSKQKLSGSVKVDRAVAAGAYHSLFLQKNGEVFAWGQNSVGQLGTGSTNTTPVASPTKPVGLPPIKAIAAGQTHSLALDMEGDVWAWGKNDFGQVGLGTTGGLVNAPTRVSGLSGIQAVSANGNFSLALGQDGRVWAWGQNASGQVGKGAVSTAEPTPRQVNNLPTIRAIAAGHNHALALDADGKVWAWGKNDFGQLGTGSTTPGMVLVPTLVTLLPRAKAIAAGAAHSLAIDEQFGNVWGWGQNSSGQVGTGTTSTAPVLTPTAVPGVFAATQVRAGLAFSMIIMGNGVVKAWGLNASGQLGHGAPGGTSGAPVDVVGLTDATTIAAGYHHALAVRPSCPVWTWGNNSLGQLGTGTYTTTATSAPVTTLLLNTYYFDSDMDGFGDEHVALEFCTPPDGFVEDIDCDDFTSTTYPGAPETCNSIDDNCDSEVDEGNPSGGEECATGQLGVCAKGTTACTEGSVVCAQNQAASGEQCDGLDNDCDGEVDDGNPGGLVACETGGVGVCGEGVKYCTHGALECVQKYAPSAELCDNRDNDCNGQTDDGLTFATWYLDQDHDDYGIASQSLQACARPANHAAQAGDCDDTRATFNPGAPESCDGVDNNCDGQVDEGLTRQTWYRDTDGDGFGVASDTVSDCRQPAGYVAVAGDCNDGSTSIKPGAAEVCDGVDNDCDSLTDEGVQGTFYRDADGDGYGSASQPTQACSAPAGYVTSATDCLDTDATIHPGASEVCDGLDNNCAGGADEGVPTQEWFLDGDGDGHGRSTLSTRSCRQPTGYVASASDCDDANATTYPGATEACDGVDNNCAGGVDEGLTTQTWYRDADSDGYGDASSATQNCRQPSGYVSNASDCHDGSADIRPGTAESCDGVDNNCNGSVDEGVTSTYYRDADGDGYGAASQSTQACASPTGHVSNASDCDDASANIRPGASEVCDSVDNNCNGSVDEGVQSRWYRDSDGDGFGGTSSTYACAQPGGYVSNNSDCDDNRANRYPGATEVCDGVDNNCDYLVDEGVKLTFYRDYDGDGIGRSSTSQSACTAPSGYVATTGDCDDYDTVIYPGATEVCDGKDNNCSGSVDEGIPTQAWYQDSDADGYGNASLSTQSCRKPSGYVADATDCNDGSYSIRPGRSESCDGVDNNCNGSVDEGVTTTYYQDADDDSYGNAAAPTQACSRPTGYVTNSRDCNDGNASVRPGASEVCDSVDNNCNGSVDEGVTAPTWYRDADGDGYGSASSPTQACSQPSGYVTNASDCNDGNASVRPGASEACDSVDNNCNGSVDEGVTAPTWYRDADGDGYGNLGQPVQSCSQPGGYVASATDCNDLSANIAPGKPDICFDGIDNNCSGVIDEFCGGGTCARSNENADPERQVSMRPPWPPDPCDL</sequence>
<evidence type="ECO:0000256" key="1">
    <source>
        <dbReference type="ARBA" id="ARBA00022737"/>
    </source>
</evidence>
<reference evidence="4 5" key="1">
    <citation type="submission" date="2016-10" db="EMBL/GenBank/DDBJ databases">
        <authorList>
            <person name="Varghese N."/>
            <person name="Submissions S."/>
        </authorList>
    </citation>
    <scope>NUCLEOTIDE SEQUENCE [LARGE SCALE GENOMIC DNA]</scope>
    <source>
        <strain evidence="4 5">DSM 16525</strain>
    </source>
</reference>
<feature type="compositionally biased region" description="Pro residues" evidence="2">
    <location>
        <begin position="1378"/>
        <end position="1387"/>
    </location>
</feature>
<dbReference type="InterPro" id="IPR021655">
    <property type="entry name" value="Put_metal-bd"/>
</dbReference>
<dbReference type="PANTHER" id="PTHR22870:SF408">
    <property type="entry name" value="OS09G0560450 PROTEIN"/>
    <property type="match status" value="1"/>
</dbReference>
<dbReference type="Gene3D" id="2.130.10.30">
    <property type="entry name" value="Regulator of chromosome condensation 1/beta-lactamase-inhibitor protein II"/>
    <property type="match status" value="2"/>
</dbReference>
<dbReference type="InterPro" id="IPR000408">
    <property type="entry name" value="Reg_chr_condens"/>
</dbReference>